<dbReference type="PANTHER" id="PTHR24252">
    <property type="entry name" value="ACROSIN-RELATED"/>
    <property type="match status" value="1"/>
</dbReference>
<keyword evidence="4" id="KW-1015">Disulfide bond</keyword>
<dbReference type="Gene3D" id="2.40.10.10">
    <property type="entry name" value="Trypsin-like serine proteases"/>
    <property type="match status" value="3"/>
</dbReference>
<evidence type="ECO:0000313" key="7">
    <source>
        <dbReference type="Proteomes" id="UP000694700"/>
    </source>
</evidence>
<dbReference type="AlphaFoldDB" id="A0A8C2BGS7"/>
<dbReference type="Ensembl" id="ENSCCRT00015122966.1">
    <property type="protein sequence ID" value="ENSCCRP00015119181.1"/>
    <property type="gene ID" value="ENSCCRG00015046959.1"/>
</dbReference>
<dbReference type="SUPFAM" id="SSF50494">
    <property type="entry name" value="Trypsin-like serine proteases"/>
    <property type="match status" value="1"/>
</dbReference>
<evidence type="ECO:0000256" key="1">
    <source>
        <dbReference type="ARBA" id="ARBA00022670"/>
    </source>
</evidence>
<dbReference type="PRINTS" id="PR00722">
    <property type="entry name" value="CHYMOTRYPSIN"/>
</dbReference>
<name>A0A8C2BGS7_CYPCA</name>
<dbReference type="InterPro" id="IPR009003">
    <property type="entry name" value="Peptidase_S1_PA"/>
</dbReference>
<dbReference type="InterPro" id="IPR001314">
    <property type="entry name" value="Peptidase_S1A"/>
</dbReference>
<keyword evidence="1" id="KW-0645">Protease</keyword>
<sequence>METRIKGSLDYFVDCGNRPVIGQERIIDGVTAYRGEWPWVGSLQYQGTHRCGATLIDCKWLLTAAYCFRGYLGALVIPVQRIIPHPAFNSSNKDFDVALVEISIPVPKSFTIQTVCLPSPWHIFNKNMECYITGWGAVREDGKFGVGQVTLKTSHFYTRHFGVSIIDQLDCQEANGWSCLCLQGDSGGPLVCHEPQGRWFLAGVTSCGGLGFPGVYIDVQSCLSAEKNVPTILSKYLFLVFINNAFWCTKQ</sequence>
<dbReference type="SMART" id="SM00020">
    <property type="entry name" value="Tryp_SPc"/>
    <property type="match status" value="1"/>
</dbReference>
<evidence type="ECO:0000313" key="6">
    <source>
        <dbReference type="Ensembl" id="ENSCCRP00015119181.1"/>
    </source>
</evidence>
<dbReference type="CDD" id="cd00190">
    <property type="entry name" value="Tryp_SPc"/>
    <property type="match status" value="1"/>
</dbReference>
<organism evidence="6 7">
    <name type="scientific">Cyprinus carpio</name>
    <name type="common">Common carp</name>
    <dbReference type="NCBI Taxonomy" id="7962"/>
    <lineage>
        <taxon>Eukaryota</taxon>
        <taxon>Metazoa</taxon>
        <taxon>Chordata</taxon>
        <taxon>Craniata</taxon>
        <taxon>Vertebrata</taxon>
        <taxon>Euteleostomi</taxon>
        <taxon>Actinopterygii</taxon>
        <taxon>Neopterygii</taxon>
        <taxon>Teleostei</taxon>
        <taxon>Ostariophysi</taxon>
        <taxon>Cypriniformes</taxon>
        <taxon>Cyprinidae</taxon>
        <taxon>Cyprininae</taxon>
        <taxon>Cyprinus</taxon>
    </lineage>
</organism>
<dbReference type="Proteomes" id="UP000694700">
    <property type="component" value="Unplaced"/>
</dbReference>
<evidence type="ECO:0000256" key="2">
    <source>
        <dbReference type="ARBA" id="ARBA00022801"/>
    </source>
</evidence>
<reference evidence="6" key="1">
    <citation type="submission" date="2025-08" db="UniProtKB">
        <authorList>
            <consortium name="Ensembl"/>
        </authorList>
    </citation>
    <scope>IDENTIFICATION</scope>
</reference>
<dbReference type="GO" id="GO:0006508">
    <property type="term" value="P:proteolysis"/>
    <property type="evidence" value="ECO:0007669"/>
    <property type="project" value="UniProtKB-KW"/>
</dbReference>
<keyword evidence="2" id="KW-0378">Hydrolase</keyword>
<dbReference type="Pfam" id="PF00089">
    <property type="entry name" value="Trypsin"/>
    <property type="match status" value="1"/>
</dbReference>
<evidence type="ECO:0000256" key="4">
    <source>
        <dbReference type="ARBA" id="ARBA00023157"/>
    </source>
</evidence>
<proteinExistence type="predicted"/>
<dbReference type="PROSITE" id="PS50240">
    <property type="entry name" value="TRYPSIN_DOM"/>
    <property type="match status" value="1"/>
</dbReference>
<dbReference type="InterPro" id="IPR001254">
    <property type="entry name" value="Trypsin_dom"/>
</dbReference>
<feature type="domain" description="Peptidase S1" evidence="5">
    <location>
        <begin position="26"/>
        <end position="247"/>
    </location>
</feature>
<evidence type="ECO:0000259" key="5">
    <source>
        <dbReference type="PROSITE" id="PS50240"/>
    </source>
</evidence>
<dbReference type="PANTHER" id="PTHR24252:SF7">
    <property type="entry name" value="HYALIN"/>
    <property type="match status" value="1"/>
</dbReference>
<protein>
    <recommendedName>
        <fullName evidence="5">Peptidase S1 domain-containing protein</fullName>
    </recommendedName>
</protein>
<keyword evidence="3" id="KW-0720">Serine protease</keyword>
<evidence type="ECO:0000256" key="3">
    <source>
        <dbReference type="ARBA" id="ARBA00022825"/>
    </source>
</evidence>
<accession>A0A8C2BGS7</accession>
<dbReference type="InterPro" id="IPR043504">
    <property type="entry name" value="Peptidase_S1_PA_chymotrypsin"/>
</dbReference>
<dbReference type="GO" id="GO:0004252">
    <property type="term" value="F:serine-type endopeptidase activity"/>
    <property type="evidence" value="ECO:0007669"/>
    <property type="project" value="InterPro"/>
</dbReference>